<comment type="caution">
    <text evidence="2">The sequence shown here is derived from an EMBL/GenBank/DDBJ whole genome shotgun (WGS) entry which is preliminary data.</text>
</comment>
<name>Q7R951_PLAYO</name>
<dbReference type="AlphaFoldDB" id="Q7R951"/>
<dbReference type="PaxDb" id="73239-Q7R951"/>
<dbReference type="EMBL" id="AABL01002484">
    <property type="protein sequence ID" value="EAA19358.1"/>
    <property type="molecule type" value="Genomic_DNA"/>
</dbReference>
<sequence>MRLASWDIRAEWPATYCLSIDISGEAPCSSPASAWAITTLSLLVWALSLQTNQRSNTNPQQSVSPNNINPTHSLKKENAEEIQLGNPLVRDRSKRVELT</sequence>
<evidence type="ECO:0000256" key="1">
    <source>
        <dbReference type="SAM" id="MobiDB-lite"/>
    </source>
</evidence>
<evidence type="ECO:0000313" key="3">
    <source>
        <dbReference type="Proteomes" id="UP000008553"/>
    </source>
</evidence>
<dbReference type="InParanoid" id="Q7R951"/>
<evidence type="ECO:0000313" key="2">
    <source>
        <dbReference type="EMBL" id="EAA19358.1"/>
    </source>
</evidence>
<organism evidence="2 3">
    <name type="scientific">Plasmodium yoelii yoelii</name>
    <dbReference type="NCBI Taxonomy" id="73239"/>
    <lineage>
        <taxon>Eukaryota</taxon>
        <taxon>Sar</taxon>
        <taxon>Alveolata</taxon>
        <taxon>Apicomplexa</taxon>
        <taxon>Aconoidasida</taxon>
        <taxon>Haemosporida</taxon>
        <taxon>Plasmodiidae</taxon>
        <taxon>Plasmodium</taxon>
        <taxon>Plasmodium (Vinckeia)</taxon>
    </lineage>
</organism>
<feature type="region of interest" description="Disordered" evidence="1">
    <location>
        <begin position="54"/>
        <end position="99"/>
    </location>
</feature>
<reference evidence="2 3" key="1">
    <citation type="journal article" date="2002" name="Nature">
        <title>Genome sequence and comparative analysis of the model rodent malaria parasite Plasmodium yoelii yoelii.</title>
        <authorList>
            <person name="Carlton J.M."/>
            <person name="Angiuoli S.V."/>
            <person name="Suh B.B."/>
            <person name="Kooij T.W."/>
            <person name="Pertea M."/>
            <person name="Silva J.C."/>
            <person name="Ermolaeva M.D."/>
            <person name="Allen J.E."/>
            <person name="Selengut J.D."/>
            <person name="Koo H.L."/>
            <person name="Peterson J.D."/>
            <person name="Pop M."/>
            <person name="Kosack D.S."/>
            <person name="Shumway M.F."/>
            <person name="Bidwell S.L."/>
            <person name="Shallom S.J."/>
            <person name="van Aken S.E."/>
            <person name="Riedmuller S.B."/>
            <person name="Feldblyum T.V."/>
            <person name="Cho J.K."/>
            <person name="Quackenbush J."/>
            <person name="Sedegah M."/>
            <person name="Shoaibi A."/>
            <person name="Cummings L.M."/>
            <person name="Florens L."/>
            <person name="Yates J.R."/>
            <person name="Raine J.D."/>
            <person name="Sinden R.E."/>
            <person name="Harris M.A."/>
            <person name="Cunningham D.A."/>
            <person name="Preiser P.R."/>
            <person name="Bergman L.W."/>
            <person name="Vaidya A.B."/>
            <person name="van Lin L.H."/>
            <person name="Janse C.J."/>
            <person name="Waters A.P."/>
            <person name="Smith H.O."/>
            <person name="White O.R."/>
            <person name="Salzberg S.L."/>
            <person name="Venter J.C."/>
            <person name="Fraser C.M."/>
            <person name="Hoffman S.L."/>
            <person name="Gardner M.J."/>
            <person name="Carucci D.J."/>
        </authorList>
    </citation>
    <scope>NUCLEOTIDE SEQUENCE [LARGE SCALE GENOMIC DNA]</scope>
    <source>
        <strain evidence="2 3">17XNL</strain>
    </source>
</reference>
<dbReference type="Proteomes" id="UP000008553">
    <property type="component" value="Unassembled WGS sequence"/>
</dbReference>
<proteinExistence type="predicted"/>
<accession>Q7R951</accession>
<feature type="compositionally biased region" description="Polar residues" evidence="1">
    <location>
        <begin position="54"/>
        <end position="72"/>
    </location>
</feature>
<gene>
    <name evidence="2" type="ORF">PY07015</name>
</gene>
<feature type="compositionally biased region" description="Basic and acidic residues" evidence="1">
    <location>
        <begin position="89"/>
        <end position="99"/>
    </location>
</feature>
<keyword evidence="3" id="KW-1185">Reference proteome</keyword>
<protein>
    <submittedName>
        <fullName evidence="2">Uncharacterized protein</fullName>
    </submittedName>
</protein>